<dbReference type="InterPro" id="IPR044730">
    <property type="entry name" value="RNase_H-like_dom_plant"/>
</dbReference>
<dbReference type="Pfam" id="PF13456">
    <property type="entry name" value="RVT_3"/>
    <property type="match status" value="1"/>
</dbReference>
<dbReference type="InterPro" id="IPR036397">
    <property type="entry name" value="RNaseH_sf"/>
</dbReference>
<evidence type="ECO:0000259" key="1">
    <source>
        <dbReference type="PROSITE" id="PS50878"/>
    </source>
</evidence>
<dbReference type="PANTHER" id="PTHR33116">
    <property type="entry name" value="REVERSE TRANSCRIPTASE ZINC-BINDING DOMAIN-CONTAINING PROTEIN-RELATED-RELATED"/>
    <property type="match status" value="1"/>
</dbReference>
<dbReference type="InterPro" id="IPR026960">
    <property type="entry name" value="RVT-Znf"/>
</dbReference>
<keyword evidence="3" id="KW-1185">Reference proteome</keyword>
<evidence type="ECO:0000313" key="2">
    <source>
        <dbReference type="EnsemblPlants" id="cds.evm.model.06.1469"/>
    </source>
</evidence>
<dbReference type="PROSITE" id="PS50878">
    <property type="entry name" value="RT_POL"/>
    <property type="match status" value="1"/>
</dbReference>
<dbReference type="SUPFAM" id="SSF53098">
    <property type="entry name" value="Ribonuclease H-like"/>
    <property type="match status" value="1"/>
</dbReference>
<dbReference type="InterPro" id="IPR043502">
    <property type="entry name" value="DNA/RNA_pol_sf"/>
</dbReference>
<organism evidence="2 3">
    <name type="scientific">Cannabis sativa</name>
    <name type="common">Hemp</name>
    <name type="synonym">Marijuana</name>
    <dbReference type="NCBI Taxonomy" id="3483"/>
    <lineage>
        <taxon>Eukaryota</taxon>
        <taxon>Viridiplantae</taxon>
        <taxon>Streptophyta</taxon>
        <taxon>Embryophyta</taxon>
        <taxon>Tracheophyta</taxon>
        <taxon>Spermatophyta</taxon>
        <taxon>Magnoliopsida</taxon>
        <taxon>eudicotyledons</taxon>
        <taxon>Gunneridae</taxon>
        <taxon>Pentapetalae</taxon>
        <taxon>rosids</taxon>
        <taxon>fabids</taxon>
        <taxon>Rosales</taxon>
        <taxon>Cannabaceae</taxon>
        <taxon>Cannabis</taxon>
    </lineage>
</organism>
<dbReference type="Gramene" id="evm.model.06.1469">
    <property type="protein sequence ID" value="cds.evm.model.06.1469"/>
    <property type="gene ID" value="evm.TU.06.1469"/>
</dbReference>
<dbReference type="EMBL" id="UZAU01000612">
    <property type="status" value="NOT_ANNOTATED_CDS"/>
    <property type="molecule type" value="Genomic_DNA"/>
</dbReference>
<dbReference type="OMA" id="EVICIRN"/>
<reference evidence="2" key="2">
    <citation type="submission" date="2021-03" db="UniProtKB">
        <authorList>
            <consortium name="EnsemblPlants"/>
        </authorList>
    </citation>
    <scope>IDENTIFICATION</scope>
</reference>
<dbReference type="GO" id="GO:0003676">
    <property type="term" value="F:nucleic acid binding"/>
    <property type="evidence" value="ECO:0007669"/>
    <property type="project" value="InterPro"/>
</dbReference>
<proteinExistence type="predicted"/>
<dbReference type="Proteomes" id="UP000596661">
    <property type="component" value="Chromosome 6"/>
</dbReference>
<dbReference type="GO" id="GO:0004523">
    <property type="term" value="F:RNA-DNA hybrid ribonuclease activity"/>
    <property type="evidence" value="ECO:0007669"/>
    <property type="project" value="InterPro"/>
</dbReference>
<dbReference type="PANTHER" id="PTHR33116:SF86">
    <property type="entry name" value="REVERSE TRANSCRIPTASE DOMAIN-CONTAINING PROTEIN"/>
    <property type="match status" value="1"/>
</dbReference>
<sequence length="650" mass="72835">MVAFKVMHYLKRKTKGKQRYMVVKIDMSKAYDCVEWSYLKTVMRCMGFADCSINLLLECVSTVRYSVVHGVHMMGPIVPSRGIRQGDPLSTYLFIICAEGFSTLIKRYESRCLLRGCRVARGAPSVTHMLFADDSYFFCQAYPDAAARVITLLRTFEKASGQQVNLDKSLISFSTNTDVGTHADMCSILNMSAATDNSMYLGLPSTIGRNKTSILGFLKNKIKSRISSWDGKLLSWAGKEVLRKSVVQSLPFYAMSVFLLLVKTCTEIERLMAQFWWKTTSNKSRGIVWMNWDHMASHKNQGGLGFRRLLDFNLAMLAKQGWRFSPAEFTKLVIFQEFFVKSAYCLLQDQRDERTGHNNSGFWVKLWQLKIPPKVKNLLWRALSGCLPTSFMLRTKNVDVPTTCPVCQENTETIMHALVTCPFANACLNKVLAAASLVSAATFGSWLGTIFCSLNEEIINNVTVLCWALWKSRNNKVWNNKLSFVSHVVTSASTCFDQWKKAQCSSSLSSLNFASSSDGVEHWTKPKTNTIKVNVDAAMFEEDGIYGFGIVARDDTGRLIRSKSSCSSGAPLVEIAEAIGVKETLSWIKINGWQEAILETDSMVTVQAIRSSTSMSSVFGLLIQDCQALLSSLINVKLFFVKRSANRVAH</sequence>
<dbReference type="InterPro" id="IPR002156">
    <property type="entry name" value="RNaseH_domain"/>
</dbReference>
<dbReference type="SUPFAM" id="SSF56672">
    <property type="entry name" value="DNA/RNA polymerases"/>
    <property type="match status" value="1"/>
</dbReference>
<name>A0A803PUM0_CANSA</name>
<protein>
    <recommendedName>
        <fullName evidence="1">Reverse transcriptase domain-containing protein</fullName>
    </recommendedName>
</protein>
<reference evidence="2" key="1">
    <citation type="submission" date="2018-11" db="EMBL/GenBank/DDBJ databases">
        <authorList>
            <person name="Grassa J C."/>
        </authorList>
    </citation>
    <scope>NUCLEOTIDE SEQUENCE [LARGE SCALE GENOMIC DNA]</scope>
</reference>
<evidence type="ECO:0000313" key="3">
    <source>
        <dbReference type="Proteomes" id="UP000596661"/>
    </source>
</evidence>
<dbReference type="AlphaFoldDB" id="A0A803PUM0"/>
<dbReference type="EnsemblPlants" id="evm.model.06.1469">
    <property type="protein sequence ID" value="cds.evm.model.06.1469"/>
    <property type="gene ID" value="evm.TU.06.1469"/>
</dbReference>
<accession>A0A803PUM0</accession>
<dbReference type="Pfam" id="PF13966">
    <property type="entry name" value="zf-RVT"/>
    <property type="match status" value="1"/>
</dbReference>
<dbReference type="Gene3D" id="3.30.420.10">
    <property type="entry name" value="Ribonuclease H-like superfamily/Ribonuclease H"/>
    <property type="match status" value="1"/>
</dbReference>
<dbReference type="CDD" id="cd06222">
    <property type="entry name" value="RNase_H_like"/>
    <property type="match status" value="1"/>
</dbReference>
<dbReference type="InterPro" id="IPR012337">
    <property type="entry name" value="RNaseH-like_sf"/>
</dbReference>
<feature type="domain" description="Reverse transcriptase" evidence="1">
    <location>
        <begin position="1"/>
        <end position="205"/>
    </location>
</feature>
<dbReference type="Pfam" id="PF00078">
    <property type="entry name" value="RVT_1"/>
    <property type="match status" value="1"/>
</dbReference>
<dbReference type="InterPro" id="IPR000477">
    <property type="entry name" value="RT_dom"/>
</dbReference>